<sequence length="598" mass="69064">MSKLHGNYRHVYICDALSSWLNISNEYDSDLDLVLTFDFALVKYLDSKNAMYIDHLIDNKVMESENHNIYRFFESWHYDENGNDLFNYKGVDFGISFRLEYWNDYTYIIRLILNMDALSSIESKKIIVCSNDKYVFSALDILSLKYEVVKLRNDQENGGYYFPIAQWLDSKIRPNGFTYFKYKLRSIVGNLHSRVAHIFDKTINKNKKYICIQQYHPTKPIINGMLKNKNIQVVKTNFNNVKDIINISDYRIIPEPIFNGAFGLEISEILLNYNRGIHSRLILNNGLDITSVVTSIINSRVESCIEDYVSSLNNYIRYVRNNQLDLHVIISNLGKNVTLLDCVCRAEGKPTFLIINGMLGPDYSDESKLASHINCYSNSIKVNYFNNDDHVVCLGDPRMDAYYGLTNEINYEQPVLVIGTSGFNSVDLNSYVAVEFDFMFDVLSAAERFGQFDKIIIKCRPNGYKKQYEKFVSEYFPNVDVKIVDNISMMDALRLSDFYVSIYSQTLIEASSLGVPSLYYRKDNEFGAPPFDNKSELVTVDNIPDLLQAMIDFKSRDSRYDTFLDKNILEKYVGPLDGKSLERNVNYINMLIGANDAQ</sequence>
<organism evidence="1 2">
    <name type="scientific">Vibrio tapetis subsp. tapetis</name>
    <dbReference type="NCBI Taxonomy" id="1671868"/>
    <lineage>
        <taxon>Bacteria</taxon>
        <taxon>Pseudomonadati</taxon>
        <taxon>Pseudomonadota</taxon>
        <taxon>Gammaproteobacteria</taxon>
        <taxon>Vibrionales</taxon>
        <taxon>Vibrionaceae</taxon>
        <taxon>Vibrio</taxon>
    </lineage>
</organism>
<dbReference type="EMBL" id="LT960611">
    <property type="protein sequence ID" value="SON50965.1"/>
    <property type="molecule type" value="Genomic_DNA"/>
</dbReference>
<dbReference type="OrthoDB" id="7054426at2"/>
<accession>A0A2N8ZGH7</accession>
<dbReference type="Gene3D" id="3.40.50.12580">
    <property type="match status" value="1"/>
</dbReference>
<dbReference type="InterPro" id="IPR043148">
    <property type="entry name" value="TagF_C"/>
</dbReference>
<dbReference type="Proteomes" id="UP000235828">
    <property type="component" value="Chromosome A"/>
</dbReference>
<evidence type="ECO:0000313" key="2">
    <source>
        <dbReference type="Proteomes" id="UP000235828"/>
    </source>
</evidence>
<dbReference type="KEGG" id="vta:A2999"/>
<name>A0A2N8ZGH7_9VIBR</name>
<gene>
    <name evidence="1" type="ORF">VTAP4600_A2999</name>
</gene>
<protein>
    <submittedName>
        <fullName evidence="1">Uncharacterized protein</fullName>
    </submittedName>
</protein>
<evidence type="ECO:0000313" key="1">
    <source>
        <dbReference type="EMBL" id="SON50965.1"/>
    </source>
</evidence>
<reference evidence="1 2" key="1">
    <citation type="submission" date="2017-10" db="EMBL/GenBank/DDBJ databases">
        <authorList>
            <person name="Banno H."/>
            <person name="Chua N.-H."/>
        </authorList>
    </citation>
    <scope>NUCLEOTIDE SEQUENCE [LARGE SCALE GENOMIC DNA]</scope>
    <source>
        <strain evidence="1">Vibrio tapetis CECT4600</strain>
    </source>
</reference>
<dbReference type="SUPFAM" id="SSF53756">
    <property type="entry name" value="UDP-Glycosyltransferase/glycogen phosphorylase"/>
    <property type="match status" value="1"/>
</dbReference>
<keyword evidence="2" id="KW-1185">Reference proteome</keyword>
<dbReference type="AlphaFoldDB" id="A0A2N8ZGH7"/>
<proteinExistence type="predicted"/>
<dbReference type="RefSeq" id="WP_102523363.1">
    <property type="nucleotide sequence ID" value="NZ_LT960611.1"/>
</dbReference>